<protein>
    <submittedName>
        <fullName evidence="1">RteC protein</fullName>
    </submittedName>
</protein>
<evidence type="ECO:0000313" key="1">
    <source>
        <dbReference type="EMBL" id="RKR83337.1"/>
    </source>
</evidence>
<dbReference type="Proteomes" id="UP000268007">
    <property type="component" value="Unassembled WGS sequence"/>
</dbReference>
<accession>A0A495J331</accession>
<proteinExistence type="predicted"/>
<sequence length="281" mass="33494">MLRKFYDELYMEFMNEMARIAEEQSSGMDRLAASVPCIREHLKRLRDQVVKVGFKDDAEEIWCFKIAKPQLMSWHIYHTEWHHIERRIPVGDDELTNHYFLNEIRAVDRYLDMVAFFHQYLKMKATEIDHLGFIRGKSLDTIILPELVEIDPEFSTCCDYVFAKIMAYERLRERLLEEVRLPDLGVNGVDMRWTGDACNLVELIYGIYDTGQINHGKAELQEIANFFAEIFKVKLDRFYRRFTEIKDRKLLSPTNFLDQMRDAIIRRIDDDLSLKPKRKPQ</sequence>
<comment type="caution">
    <text evidence="1">The sequence shown here is derived from an EMBL/GenBank/DDBJ whole genome shotgun (WGS) entry which is preliminary data.</text>
</comment>
<dbReference type="AlphaFoldDB" id="A0A495J331"/>
<organism evidence="1 2">
    <name type="scientific">Mucilaginibacter gracilis</name>
    <dbReference type="NCBI Taxonomy" id="423350"/>
    <lineage>
        <taxon>Bacteria</taxon>
        <taxon>Pseudomonadati</taxon>
        <taxon>Bacteroidota</taxon>
        <taxon>Sphingobacteriia</taxon>
        <taxon>Sphingobacteriales</taxon>
        <taxon>Sphingobacteriaceae</taxon>
        <taxon>Mucilaginibacter</taxon>
    </lineage>
</organism>
<dbReference type="EMBL" id="RBKU01000001">
    <property type="protein sequence ID" value="RKR83337.1"/>
    <property type="molecule type" value="Genomic_DNA"/>
</dbReference>
<dbReference type="InterPro" id="IPR018534">
    <property type="entry name" value="Tet_reg_excision_RteC"/>
</dbReference>
<evidence type="ECO:0000313" key="2">
    <source>
        <dbReference type="Proteomes" id="UP000268007"/>
    </source>
</evidence>
<dbReference type="Pfam" id="PF09357">
    <property type="entry name" value="RteC"/>
    <property type="match status" value="1"/>
</dbReference>
<keyword evidence="2" id="KW-1185">Reference proteome</keyword>
<gene>
    <name evidence="1" type="ORF">BDD43_3542</name>
</gene>
<reference evidence="1 2" key="1">
    <citation type="submission" date="2018-10" db="EMBL/GenBank/DDBJ databases">
        <title>Genomic Encyclopedia of Archaeal and Bacterial Type Strains, Phase II (KMG-II): from individual species to whole genera.</title>
        <authorList>
            <person name="Goeker M."/>
        </authorList>
    </citation>
    <scope>NUCLEOTIDE SEQUENCE [LARGE SCALE GENOMIC DNA]</scope>
    <source>
        <strain evidence="1 2">DSM 18602</strain>
    </source>
</reference>
<name>A0A495J331_9SPHI</name>